<dbReference type="PANTHER" id="PTHR24096">
    <property type="entry name" value="LONG-CHAIN-FATTY-ACID--COA LIGASE"/>
    <property type="match status" value="1"/>
</dbReference>
<dbReference type="PROSITE" id="PS00455">
    <property type="entry name" value="AMP_BINDING"/>
    <property type="match status" value="1"/>
</dbReference>
<dbReference type="InterPro" id="IPR000873">
    <property type="entry name" value="AMP-dep_synth/lig_dom"/>
</dbReference>
<gene>
    <name evidence="2" type="ORF">METZ01_LOCUS355857</name>
</gene>
<evidence type="ECO:0000313" key="2">
    <source>
        <dbReference type="EMBL" id="SVD03003.1"/>
    </source>
</evidence>
<dbReference type="SUPFAM" id="SSF56801">
    <property type="entry name" value="Acetyl-CoA synthetase-like"/>
    <property type="match status" value="1"/>
</dbReference>
<proteinExistence type="predicted"/>
<dbReference type="InterPro" id="IPR042099">
    <property type="entry name" value="ANL_N_sf"/>
</dbReference>
<feature type="domain" description="AMP-dependent synthetase/ligase" evidence="1">
    <location>
        <begin position="26"/>
        <end position="210"/>
    </location>
</feature>
<dbReference type="Gene3D" id="3.40.50.12780">
    <property type="entry name" value="N-terminal domain of ligase-like"/>
    <property type="match status" value="1"/>
</dbReference>
<sequence>MRGHPQLDDLGPALPRDRWTLVDAVRTQASVYGHRDFLSFEDGSSLSFSDFDRLTDCLATALSDLGLDAGERLLALLTNSREFMLMMIATHKLRAVFVPINTELRGGFLEHQVHNSSPRVIVADDGLIERFGDVDTSKVEIETVIRVTEGTSTGSALPDSLAGMRHLHVDELLHTVPRPEVLARPDPSDVCTIMYTSGTTGPSKGVLMPQGHC</sequence>
<dbReference type="AlphaFoldDB" id="A0A382RZE0"/>
<evidence type="ECO:0000259" key="1">
    <source>
        <dbReference type="Pfam" id="PF00501"/>
    </source>
</evidence>
<dbReference type="Pfam" id="PF00501">
    <property type="entry name" value="AMP-binding"/>
    <property type="match status" value="1"/>
</dbReference>
<reference evidence="2" key="1">
    <citation type="submission" date="2018-05" db="EMBL/GenBank/DDBJ databases">
        <authorList>
            <person name="Lanie J.A."/>
            <person name="Ng W.-L."/>
            <person name="Kazmierczak K.M."/>
            <person name="Andrzejewski T.M."/>
            <person name="Davidsen T.M."/>
            <person name="Wayne K.J."/>
            <person name="Tettelin H."/>
            <person name="Glass J.I."/>
            <person name="Rusch D."/>
            <person name="Podicherti R."/>
            <person name="Tsui H.-C.T."/>
            <person name="Winkler M.E."/>
        </authorList>
    </citation>
    <scope>NUCLEOTIDE SEQUENCE</scope>
</reference>
<protein>
    <recommendedName>
        <fullName evidence="1">AMP-dependent synthetase/ligase domain-containing protein</fullName>
    </recommendedName>
</protein>
<dbReference type="InterPro" id="IPR020845">
    <property type="entry name" value="AMP-binding_CS"/>
</dbReference>
<feature type="non-terminal residue" evidence="2">
    <location>
        <position position="213"/>
    </location>
</feature>
<organism evidence="2">
    <name type="scientific">marine metagenome</name>
    <dbReference type="NCBI Taxonomy" id="408172"/>
    <lineage>
        <taxon>unclassified sequences</taxon>
        <taxon>metagenomes</taxon>
        <taxon>ecological metagenomes</taxon>
    </lineage>
</organism>
<dbReference type="GO" id="GO:0016405">
    <property type="term" value="F:CoA-ligase activity"/>
    <property type="evidence" value="ECO:0007669"/>
    <property type="project" value="TreeGrafter"/>
</dbReference>
<dbReference type="EMBL" id="UINC01125283">
    <property type="protein sequence ID" value="SVD03003.1"/>
    <property type="molecule type" value="Genomic_DNA"/>
</dbReference>
<accession>A0A382RZE0</accession>
<name>A0A382RZE0_9ZZZZ</name>